<feature type="compositionally biased region" description="Polar residues" evidence="1">
    <location>
        <begin position="283"/>
        <end position="294"/>
    </location>
</feature>
<evidence type="ECO:0000256" key="1">
    <source>
        <dbReference type="SAM" id="MobiDB-lite"/>
    </source>
</evidence>
<dbReference type="Proteomes" id="UP000324832">
    <property type="component" value="Unassembled WGS sequence"/>
</dbReference>
<proteinExistence type="predicted"/>
<sequence>MYTGEMNVHHSQLAGLLKTAEELRIKGLSDIRWNNKDEPPDCSSGAVTTTQSNKNNRIDKHEERVLNTELKMCSTTLDTKLARINACEDKEVVPQVTQVKQDDDSVVKEKFNLNGEGEDGEWSREASDDEWVDPPADIGSFLHTKLRVDGDNSADEDSDDSVPIAACAQASSSSSTTSVTQQDPLKRPSEVLDKLQRGDMSIENAALALGVNPSKLAAYVADGSTYRPDKAILLQGKRILPVMDEDFTPTAPREKSPFTSPPQPTQSSSWPAIRVASIESLRGTDTTPSPSQLMKTRPDLTIVAAKRDKSDTDT</sequence>
<reference evidence="2 3" key="1">
    <citation type="submission" date="2017-07" db="EMBL/GenBank/DDBJ databases">
        <authorList>
            <person name="Talla V."/>
            <person name="Backstrom N."/>
        </authorList>
    </citation>
    <scope>NUCLEOTIDE SEQUENCE [LARGE SCALE GENOMIC DNA]</scope>
</reference>
<protein>
    <submittedName>
        <fullName evidence="2">Uncharacterized protein</fullName>
    </submittedName>
</protein>
<organism evidence="2 3">
    <name type="scientific">Leptidea sinapis</name>
    <dbReference type="NCBI Taxonomy" id="189913"/>
    <lineage>
        <taxon>Eukaryota</taxon>
        <taxon>Metazoa</taxon>
        <taxon>Ecdysozoa</taxon>
        <taxon>Arthropoda</taxon>
        <taxon>Hexapoda</taxon>
        <taxon>Insecta</taxon>
        <taxon>Pterygota</taxon>
        <taxon>Neoptera</taxon>
        <taxon>Endopterygota</taxon>
        <taxon>Lepidoptera</taxon>
        <taxon>Glossata</taxon>
        <taxon>Ditrysia</taxon>
        <taxon>Papilionoidea</taxon>
        <taxon>Pieridae</taxon>
        <taxon>Dismorphiinae</taxon>
        <taxon>Leptidea</taxon>
    </lineage>
</organism>
<feature type="compositionally biased region" description="Low complexity" evidence="1">
    <location>
        <begin position="168"/>
        <end position="182"/>
    </location>
</feature>
<dbReference type="AlphaFoldDB" id="A0A5E4QPE2"/>
<feature type="compositionally biased region" description="Polar residues" evidence="1">
    <location>
        <begin position="45"/>
        <end position="55"/>
    </location>
</feature>
<keyword evidence="3" id="KW-1185">Reference proteome</keyword>
<name>A0A5E4QPE2_9NEOP</name>
<evidence type="ECO:0000313" key="2">
    <source>
        <dbReference type="EMBL" id="VVC99816.1"/>
    </source>
</evidence>
<dbReference type="EMBL" id="FZQP02004334">
    <property type="protein sequence ID" value="VVC99816.1"/>
    <property type="molecule type" value="Genomic_DNA"/>
</dbReference>
<gene>
    <name evidence="2" type="ORF">LSINAPIS_LOCUS10603</name>
</gene>
<feature type="region of interest" description="Disordered" evidence="1">
    <location>
        <begin position="113"/>
        <end position="136"/>
    </location>
</feature>
<feature type="region of interest" description="Disordered" evidence="1">
    <location>
        <begin position="247"/>
        <end position="314"/>
    </location>
</feature>
<feature type="region of interest" description="Disordered" evidence="1">
    <location>
        <begin position="33"/>
        <end position="59"/>
    </location>
</feature>
<feature type="region of interest" description="Disordered" evidence="1">
    <location>
        <begin position="168"/>
        <end position="188"/>
    </location>
</feature>
<accession>A0A5E4QPE2</accession>
<feature type="compositionally biased region" description="Basic and acidic residues" evidence="1">
    <location>
        <begin position="305"/>
        <end position="314"/>
    </location>
</feature>
<evidence type="ECO:0000313" key="3">
    <source>
        <dbReference type="Proteomes" id="UP000324832"/>
    </source>
</evidence>